<evidence type="ECO:0000313" key="1">
    <source>
        <dbReference type="EMBL" id="PJF32061.1"/>
    </source>
</evidence>
<name>A0A2M8P3D9_9CHLR</name>
<gene>
    <name evidence="1" type="ORF">CUN51_00070</name>
</gene>
<protein>
    <submittedName>
        <fullName evidence="1">Uncharacterized protein</fullName>
    </submittedName>
</protein>
<dbReference type="EMBL" id="PGTK01000001">
    <property type="protein sequence ID" value="PJF32061.1"/>
    <property type="molecule type" value="Genomic_DNA"/>
</dbReference>
<sequence>MYSLDEWAKAISELYPEQSIVATSLTALYRTYGVVGVSVAEYFTQPCVGQVIFGLSTMVHGLISQTNVQSLTNDPNLAGL</sequence>
<reference evidence="1 2" key="1">
    <citation type="submission" date="2017-11" db="EMBL/GenBank/DDBJ databases">
        <title>Evolution of Phototrophy in the Chloroflexi Phylum Driven by Horizontal Gene Transfer.</title>
        <authorList>
            <person name="Ward L.M."/>
            <person name="Hemp J."/>
            <person name="Shih P.M."/>
            <person name="Mcglynn S.E."/>
            <person name="Fischer W."/>
        </authorList>
    </citation>
    <scope>NUCLEOTIDE SEQUENCE [LARGE SCALE GENOMIC DNA]</scope>
    <source>
        <strain evidence="1">CP2_2F</strain>
    </source>
</reference>
<dbReference type="AlphaFoldDB" id="A0A2M8P3D9"/>
<comment type="caution">
    <text evidence="1">The sequence shown here is derived from an EMBL/GenBank/DDBJ whole genome shotgun (WGS) entry which is preliminary data.</text>
</comment>
<dbReference type="Proteomes" id="UP000228921">
    <property type="component" value="Unassembled WGS sequence"/>
</dbReference>
<proteinExistence type="predicted"/>
<organism evidence="1 2">
    <name type="scientific">Candidatus Thermofonsia Clade 1 bacterium</name>
    <dbReference type="NCBI Taxonomy" id="2364210"/>
    <lineage>
        <taxon>Bacteria</taxon>
        <taxon>Bacillati</taxon>
        <taxon>Chloroflexota</taxon>
        <taxon>Candidatus Thermofontia</taxon>
        <taxon>Candidatus Thermofonsia Clade 1</taxon>
    </lineage>
</organism>
<evidence type="ECO:0000313" key="2">
    <source>
        <dbReference type="Proteomes" id="UP000228921"/>
    </source>
</evidence>
<accession>A0A2M8P3D9</accession>